<accession>A0A392LY13</accession>
<evidence type="ECO:0000256" key="3">
    <source>
        <dbReference type="SAM" id="MobiDB-lite"/>
    </source>
</evidence>
<feature type="region of interest" description="Disordered" evidence="3">
    <location>
        <begin position="341"/>
        <end position="422"/>
    </location>
</feature>
<dbReference type="PANTHER" id="PTHR42648">
    <property type="entry name" value="TRANSPOSASE, PUTATIVE-RELATED"/>
    <property type="match status" value="1"/>
</dbReference>
<feature type="domain" description="Integrase catalytic" evidence="4">
    <location>
        <begin position="144"/>
        <end position="234"/>
    </location>
</feature>
<dbReference type="GO" id="GO:0015074">
    <property type="term" value="P:DNA integration"/>
    <property type="evidence" value="ECO:0007669"/>
    <property type="project" value="InterPro"/>
</dbReference>
<dbReference type="InterPro" id="IPR001584">
    <property type="entry name" value="Integrase_cat-core"/>
</dbReference>
<feature type="compositionally biased region" description="Polar residues" evidence="3">
    <location>
        <begin position="341"/>
        <end position="387"/>
    </location>
</feature>
<evidence type="ECO:0000256" key="2">
    <source>
        <dbReference type="ARBA" id="ARBA00022801"/>
    </source>
</evidence>
<dbReference type="InterPro" id="IPR013103">
    <property type="entry name" value="RVT_2"/>
</dbReference>
<gene>
    <name evidence="5" type="ORF">A2U01_0000596</name>
</gene>
<sequence>MVINLKVVVTNFLVDDQIPQFTLKVEVLVARNLHMAERGGAVNNCHNNGNEEDSKSVAAYEEDNEDLNSGRLYFTPDQHKALLALLQNSANMQSHSRMIGVAELNHGLYTLNTKHTSPADLSDKQASKFKFPISTVNSLDSTKTDNGNEFKLLDFFSETGIFHQCSCVGTPQQNGIVERKHQHLLGTARALLFQSHLPKTFWDYAISHAVHIINRLHTPFLTNKSPYQVVYNELPDISTLKFFGSLCYAATLSAHRKKLDSRSRKCLNLGFKFGVKGHVLFDLKTREIFVSRDVIFFEHIFPFQNSQDNVVKSHTSHSQTYLLDDPFNDCHYPTLDSLNQTNLSSTPAVSNSLPNDTLHNLPNQHSNHSTPPLDSQHLTSHTDNAAHNSPSPNLSISPSLPHNTPSQHINQPVPIRKSNRITQPPPYLTKNYYCNNLTSVAVHDSPKDTPSSSSPCKYPISSYISYQHLSSAHHHYISNITTISEPTCYEKAVCDPNWKAAIKVELTALDKYNTWKLVPLPKHKHAIGCKWVFKLKLHSNGTIERYKARLVAKGYTQTEGIDYLDTFSHVVKMTTIRMFLAIAAIQNWPLYQLDVNTAFLHGDLNEEVYMKPPSGLDLPSDNLVCKLL</sequence>
<evidence type="ECO:0000259" key="4">
    <source>
        <dbReference type="PROSITE" id="PS50994"/>
    </source>
</evidence>
<dbReference type="SUPFAM" id="SSF53098">
    <property type="entry name" value="Ribonuclease H-like"/>
    <property type="match status" value="1"/>
</dbReference>
<dbReference type="EMBL" id="LXQA010000408">
    <property type="protein sequence ID" value="MCH79837.1"/>
    <property type="molecule type" value="Genomic_DNA"/>
</dbReference>
<evidence type="ECO:0000313" key="5">
    <source>
        <dbReference type="EMBL" id="MCH79837.1"/>
    </source>
</evidence>
<dbReference type="AlphaFoldDB" id="A0A392LY13"/>
<protein>
    <submittedName>
        <fullName evidence="5">Retrovirus-related Pol polyprotein from transposon TNT 1-94</fullName>
    </submittedName>
</protein>
<dbReference type="Pfam" id="PF25597">
    <property type="entry name" value="SH3_retrovirus"/>
    <property type="match status" value="1"/>
</dbReference>
<proteinExistence type="predicted"/>
<dbReference type="Proteomes" id="UP000265520">
    <property type="component" value="Unassembled WGS sequence"/>
</dbReference>
<comment type="caution">
    <text evidence="5">The sequence shown here is derived from an EMBL/GenBank/DDBJ whole genome shotgun (WGS) entry which is preliminary data.</text>
</comment>
<keyword evidence="1" id="KW-0479">Metal-binding</keyword>
<dbReference type="InterPro" id="IPR012337">
    <property type="entry name" value="RNaseH-like_sf"/>
</dbReference>
<dbReference type="PANTHER" id="PTHR42648:SF31">
    <property type="entry name" value="RNA-DIRECTED DNA POLYMERASE"/>
    <property type="match status" value="1"/>
</dbReference>
<dbReference type="Pfam" id="PF07727">
    <property type="entry name" value="RVT_2"/>
    <property type="match status" value="1"/>
</dbReference>
<dbReference type="PROSITE" id="PS50994">
    <property type="entry name" value="INTEGRASE"/>
    <property type="match status" value="1"/>
</dbReference>
<dbReference type="Gene3D" id="3.30.420.10">
    <property type="entry name" value="Ribonuclease H-like superfamily/Ribonuclease H"/>
    <property type="match status" value="1"/>
</dbReference>
<dbReference type="InterPro" id="IPR036397">
    <property type="entry name" value="RNaseH_sf"/>
</dbReference>
<dbReference type="InterPro" id="IPR057670">
    <property type="entry name" value="SH3_retrovirus"/>
</dbReference>
<feature type="compositionally biased region" description="Low complexity" evidence="3">
    <location>
        <begin position="388"/>
        <end position="401"/>
    </location>
</feature>
<dbReference type="GO" id="GO:0046872">
    <property type="term" value="F:metal ion binding"/>
    <property type="evidence" value="ECO:0007669"/>
    <property type="project" value="UniProtKB-KW"/>
</dbReference>
<keyword evidence="2" id="KW-0378">Hydrolase</keyword>
<reference evidence="5 6" key="1">
    <citation type="journal article" date="2018" name="Front. Plant Sci.">
        <title>Red Clover (Trifolium pratense) and Zigzag Clover (T. medium) - A Picture of Genomic Similarities and Differences.</title>
        <authorList>
            <person name="Dluhosova J."/>
            <person name="Istvanek J."/>
            <person name="Nedelnik J."/>
            <person name="Repkova J."/>
        </authorList>
    </citation>
    <scope>NUCLEOTIDE SEQUENCE [LARGE SCALE GENOMIC DNA]</scope>
    <source>
        <strain evidence="6">cv. 10/8</strain>
        <tissue evidence="5">Leaf</tissue>
    </source>
</reference>
<evidence type="ECO:0000313" key="6">
    <source>
        <dbReference type="Proteomes" id="UP000265520"/>
    </source>
</evidence>
<dbReference type="GO" id="GO:0016787">
    <property type="term" value="F:hydrolase activity"/>
    <property type="evidence" value="ECO:0007669"/>
    <property type="project" value="UniProtKB-KW"/>
</dbReference>
<organism evidence="5 6">
    <name type="scientific">Trifolium medium</name>
    <dbReference type="NCBI Taxonomy" id="97028"/>
    <lineage>
        <taxon>Eukaryota</taxon>
        <taxon>Viridiplantae</taxon>
        <taxon>Streptophyta</taxon>
        <taxon>Embryophyta</taxon>
        <taxon>Tracheophyta</taxon>
        <taxon>Spermatophyta</taxon>
        <taxon>Magnoliopsida</taxon>
        <taxon>eudicotyledons</taxon>
        <taxon>Gunneridae</taxon>
        <taxon>Pentapetalae</taxon>
        <taxon>rosids</taxon>
        <taxon>fabids</taxon>
        <taxon>Fabales</taxon>
        <taxon>Fabaceae</taxon>
        <taxon>Papilionoideae</taxon>
        <taxon>50 kb inversion clade</taxon>
        <taxon>NPAAA clade</taxon>
        <taxon>Hologalegina</taxon>
        <taxon>IRL clade</taxon>
        <taxon>Trifolieae</taxon>
        <taxon>Trifolium</taxon>
    </lineage>
</organism>
<keyword evidence="6" id="KW-1185">Reference proteome</keyword>
<dbReference type="GO" id="GO:0003676">
    <property type="term" value="F:nucleic acid binding"/>
    <property type="evidence" value="ECO:0007669"/>
    <property type="project" value="InterPro"/>
</dbReference>
<name>A0A392LY13_9FABA</name>
<evidence type="ECO:0000256" key="1">
    <source>
        <dbReference type="ARBA" id="ARBA00022723"/>
    </source>
</evidence>
<dbReference type="InterPro" id="IPR039537">
    <property type="entry name" value="Retrotran_Ty1/copia-like"/>
</dbReference>